<dbReference type="PROSITE" id="PS51372">
    <property type="entry name" value="PRD_2"/>
    <property type="match status" value="1"/>
</dbReference>
<keyword evidence="7" id="KW-0762">Sugar transport</keyword>
<dbReference type="Pfam" id="PF05043">
    <property type="entry name" value="Mga"/>
    <property type="match status" value="1"/>
</dbReference>
<accession>A0AAW8WQM0</accession>
<proteinExistence type="predicted"/>
<dbReference type="InterPro" id="IPR016152">
    <property type="entry name" value="PTrfase/Anion_transptr"/>
</dbReference>
<comment type="caution">
    <text evidence="7">The sequence shown here is derived from an EMBL/GenBank/DDBJ whole genome shotgun (WGS) entry which is preliminary data.</text>
</comment>
<dbReference type="Pfam" id="PF08279">
    <property type="entry name" value="HTH_11"/>
    <property type="match status" value="1"/>
</dbReference>
<evidence type="ECO:0000256" key="3">
    <source>
        <dbReference type="ARBA" id="ARBA00023159"/>
    </source>
</evidence>
<feature type="domain" description="PTS EIIA type-2" evidence="5">
    <location>
        <begin position="473"/>
        <end position="611"/>
    </location>
</feature>
<keyword evidence="7" id="KW-0813">Transport</keyword>
<evidence type="ECO:0000256" key="1">
    <source>
        <dbReference type="ARBA" id="ARBA00022737"/>
    </source>
</evidence>
<dbReference type="InterPro" id="IPR002178">
    <property type="entry name" value="PTS_EIIA_type-2_dom"/>
</dbReference>
<dbReference type="InterPro" id="IPR011608">
    <property type="entry name" value="PRD"/>
</dbReference>
<dbReference type="Pfam" id="PF00874">
    <property type="entry name" value="PRD"/>
    <property type="match status" value="1"/>
</dbReference>
<sequence>MRNNNDLLIILRKNSSSWMTAKMLSMQLGVTERTIKNKIKSLREAGIKIKSSSQGYRYEGDKASFEQNSTIILPQTSSQRKVWLLRHLLQADSSVNIYDLSETLYINEVELRKEIQNLEVELSDFSLTLNRMGDNYEVIGTERNKRKLLSALIYRELKGTLLTEKIIQNNFKTIDVKSVKKALNKYLEKNNFKIDDFDFNNLLLHTIIMIDRGNDNLSITTSNLEIVNDIVNWIKNKQKVVLSNSDVRQLEEMFLLLSNQKIELKDDDKIEDLFRKIVGFVRRTYNLNLDEKLFKKRFLPHLIRLIERYKSSSSIHNPLMNNIKQSSPTIYECACLIAYAINEAYGIEINEEEIAFIALHVGNSVAEQIQKENKIICQLFMSDYHGNVQRLVSQINSSFGNDLLLLDTVSDVNEILRQTQLIIVVDSNQQFPQFNTVYISSFFLSNDVTKLQKVIIEIKLVLRSQRLRIGLKQFTSENNFYIDNKHKNYKAVIAELSTKMSRSGIVGKDFENKLLEREKISSTAFGLVAIPHAIDYDSKSSQWFIYINPKGVDWLGQKIYLVFVLAYSSKDDDEFRKVFDDLSTIVIDDKRVADLINSKNYNDFVNRITKVE</sequence>
<dbReference type="Gene3D" id="1.10.1790.10">
    <property type="entry name" value="PRD domain"/>
    <property type="match status" value="1"/>
</dbReference>
<dbReference type="PROSITE" id="PS51094">
    <property type="entry name" value="PTS_EIIA_TYPE_2"/>
    <property type="match status" value="1"/>
</dbReference>
<keyword evidence="4" id="KW-0804">Transcription</keyword>
<evidence type="ECO:0000256" key="2">
    <source>
        <dbReference type="ARBA" id="ARBA00023015"/>
    </source>
</evidence>
<evidence type="ECO:0000256" key="4">
    <source>
        <dbReference type="ARBA" id="ARBA00023163"/>
    </source>
</evidence>
<feature type="domain" description="PRD" evidence="6">
    <location>
        <begin position="265"/>
        <end position="371"/>
    </location>
</feature>
<organism evidence="7 8">
    <name type="scientific">Lactobacillus crispatus</name>
    <dbReference type="NCBI Taxonomy" id="47770"/>
    <lineage>
        <taxon>Bacteria</taxon>
        <taxon>Bacillati</taxon>
        <taxon>Bacillota</taxon>
        <taxon>Bacilli</taxon>
        <taxon>Lactobacillales</taxon>
        <taxon>Lactobacillaceae</taxon>
        <taxon>Lactobacillus</taxon>
    </lineage>
</organism>
<dbReference type="PANTHER" id="PTHR30185">
    <property type="entry name" value="CRYPTIC BETA-GLUCOSIDE BGL OPERON ANTITERMINATOR"/>
    <property type="match status" value="1"/>
</dbReference>
<dbReference type="InterPro" id="IPR036390">
    <property type="entry name" value="WH_DNA-bd_sf"/>
</dbReference>
<dbReference type="SUPFAM" id="SSF46785">
    <property type="entry name" value="Winged helix' DNA-binding domain"/>
    <property type="match status" value="1"/>
</dbReference>
<evidence type="ECO:0000313" key="7">
    <source>
        <dbReference type="EMBL" id="MDT9609764.1"/>
    </source>
</evidence>
<name>A0AAW8WQM0_9LACO</name>
<dbReference type="SUPFAM" id="SSF63520">
    <property type="entry name" value="PTS-regulatory domain, PRD"/>
    <property type="match status" value="2"/>
</dbReference>
<dbReference type="GO" id="GO:0006355">
    <property type="term" value="P:regulation of DNA-templated transcription"/>
    <property type="evidence" value="ECO:0007669"/>
    <property type="project" value="InterPro"/>
</dbReference>
<dbReference type="RefSeq" id="WP_285044677.1">
    <property type="nucleotide sequence ID" value="NZ_JASOID010000059.1"/>
</dbReference>
<dbReference type="AlphaFoldDB" id="A0AAW8WQM0"/>
<dbReference type="InterPro" id="IPR036388">
    <property type="entry name" value="WH-like_DNA-bd_sf"/>
</dbReference>
<dbReference type="Proteomes" id="UP001253287">
    <property type="component" value="Unassembled WGS sequence"/>
</dbReference>
<dbReference type="Gene3D" id="1.10.10.10">
    <property type="entry name" value="Winged helix-like DNA-binding domain superfamily/Winged helix DNA-binding domain"/>
    <property type="match status" value="1"/>
</dbReference>
<reference evidence="7" key="1">
    <citation type="submission" date="2023-08" db="EMBL/GenBank/DDBJ databases">
        <title>Lactobacillus from the Female Urinary Tract.</title>
        <authorList>
            <person name="Stegman N."/>
            <person name="Jackson B."/>
            <person name="Steiling M."/>
            <person name="Sedano C."/>
            <person name="Wolfe A."/>
            <person name="Putonti C."/>
        </authorList>
    </citation>
    <scope>NUCLEOTIDE SEQUENCE</scope>
    <source>
        <strain evidence="7">UMB5661</strain>
    </source>
</reference>
<dbReference type="InterPro" id="IPR050661">
    <property type="entry name" value="BglG_antiterminators"/>
</dbReference>
<dbReference type="InterPro" id="IPR013196">
    <property type="entry name" value="HTH_11"/>
</dbReference>
<dbReference type="InterPro" id="IPR007737">
    <property type="entry name" value="Mga_HTH"/>
</dbReference>
<protein>
    <submittedName>
        <fullName evidence="7">PTS sugar transporter subunit IIA</fullName>
    </submittedName>
</protein>
<dbReference type="InterPro" id="IPR036634">
    <property type="entry name" value="PRD_sf"/>
</dbReference>
<keyword evidence="2" id="KW-0805">Transcription regulation</keyword>
<dbReference type="EMBL" id="JAVTXN010000028">
    <property type="protein sequence ID" value="MDT9609764.1"/>
    <property type="molecule type" value="Genomic_DNA"/>
</dbReference>
<dbReference type="PANTHER" id="PTHR30185:SF12">
    <property type="entry name" value="TRANSCRIPTIONAL REGULATOR MANR"/>
    <property type="match status" value="1"/>
</dbReference>
<evidence type="ECO:0000313" key="8">
    <source>
        <dbReference type="Proteomes" id="UP001253287"/>
    </source>
</evidence>
<keyword evidence="3" id="KW-0010">Activator</keyword>
<dbReference type="Gene3D" id="3.40.930.10">
    <property type="entry name" value="Mannitol-specific EII, Chain A"/>
    <property type="match status" value="1"/>
</dbReference>
<keyword evidence="1" id="KW-0677">Repeat</keyword>
<evidence type="ECO:0000259" key="5">
    <source>
        <dbReference type="PROSITE" id="PS51094"/>
    </source>
</evidence>
<dbReference type="Pfam" id="PF00359">
    <property type="entry name" value="PTS_EIIA_2"/>
    <property type="match status" value="1"/>
</dbReference>
<gene>
    <name evidence="7" type="ORF">RON39_06425</name>
</gene>
<dbReference type="SUPFAM" id="SSF55804">
    <property type="entry name" value="Phoshotransferase/anion transport protein"/>
    <property type="match status" value="1"/>
</dbReference>
<evidence type="ECO:0000259" key="6">
    <source>
        <dbReference type="PROSITE" id="PS51372"/>
    </source>
</evidence>